<keyword evidence="3" id="KW-0106">Calcium</keyword>
<dbReference type="InterPro" id="IPR009003">
    <property type="entry name" value="Peptidase_S1_PA"/>
</dbReference>
<dbReference type="InterPro" id="IPR001314">
    <property type="entry name" value="Peptidase_S1A"/>
</dbReference>
<proteinExistence type="inferred from homology"/>
<name>A0A6P4EMA3_DRORH</name>
<keyword evidence="2" id="KW-0732">Signal</keyword>
<dbReference type="AlphaFoldDB" id="A0A6P4EMA3"/>
<dbReference type="RefSeq" id="XP_016977734.2">
    <property type="nucleotide sequence ID" value="XM_017122245.2"/>
</dbReference>
<dbReference type="OrthoDB" id="547031at2759"/>
<dbReference type="GO" id="GO:0006508">
    <property type="term" value="P:proteolysis"/>
    <property type="evidence" value="ECO:0007669"/>
    <property type="project" value="UniProtKB-KW"/>
</dbReference>
<organism evidence="10">
    <name type="scientific">Drosophila rhopaloa</name>
    <name type="common">Fruit fly</name>
    <dbReference type="NCBI Taxonomy" id="1041015"/>
    <lineage>
        <taxon>Eukaryota</taxon>
        <taxon>Metazoa</taxon>
        <taxon>Ecdysozoa</taxon>
        <taxon>Arthropoda</taxon>
        <taxon>Hexapoda</taxon>
        <taxon>Insecta</taxon>
        <taxon>Pterygota</taxon>
        <taxon>Neoptera</taxon>
        <taxon>Endopterygota</taxon>
        <taxon>Diptera</taxon>
        <taxon>Brachycera</taxon>
        <taxon>Muscomorpha</taxon>
        <taxon>Ephydroidea</taxon>
        <taxon>Drosophilidae</taxon>
        <taxon>Drosophila</taxon>
        <taxon>Sophophora</taxon>
    </lineage>
</organism>
<evidence type="ECO:0000259" key="9">
    <source>
        <dbReference type="PROSITE" id="PS50240"/>
    </source>
</evidence>
<dbReference type="InterPro" id="IPR043504">
    <property type="entry name" value="Peptidase_S1_PA_chymotrypsin"/>
</dbReference>
<dbReference type="SMART" id="SM00020">
    <property type="entry name" value="Tryp_SPc"/>
    <property type="match status" value="1"/>
</dbReference>
<gene>
    <name evidence="10" type="primary">LOC108043498</name>
</gene>
<dbReference type="InterPro" id="IPR018114">
    <property type="entry name" value="TRYPSIN_HIS"/>
</dbReference>
<dbReference type="GO" id="GO:0004252">
    <property type="term" value="F:serine-type endopeptidase activity"/>
    <property type="evidence" value="ECO:0007669"/>
    <property type="project" value="InterPro"/>
</dbReference>
<sequence length="287" mass="31679">MWELKDGLVCCPKLGNELPDTSICGHSAVGDRIVGGGEADLNVFPWMAMLLYQNHATSEINTYCAGSLITNRYVLTAAHCVHNMPSDLSLHSVRLGEHNISSDPDCHVKRKFCAPPHVEVDVEYVVVHVDFLRGGRKMNQNDIALLRLQMPVRYSRAIKPICLWGSHDFKTNSTFQVAGWGRTETDRFSQVLMKGLIKKREFGRCSERTSDLNSGFQMCAGGLDGSDTCVGDSGSPLMATMGQSYEEYIYIAGITSIGNTNCGMTGVPAVYIKISAFIDWITFNLRP</sequence>
<comment type="similarity">
    <text evidence="7">Belongs to the peptidase S1 family. CLIP subfamily.</text>
</comment>
<keyword evidence="6" id="KW-0325">Glycoprotein</keyword>
<dbReference type="GO" id="GO:0046872">
    <property type="term" value="F:metal ion binding"/>
    <property type="evidence" value="ECO:0007669"/>
    <property type="project" value="UniProtKB-KW"/>
</dbReference>
<evidence type="ECO:0000256" key="3">
    <source>
        <dbReference type="ARBA" id="ARBA00022837"/>
    </source>
</evidence>
<dbReference type="InterPro" id="IPR033116">
    <property type="entry name" value="TRYPSIN_SER"/>
</dbReference>
<keyword evidence="8" id="KW-0645">Protease</keyword>
<dbReference type="PRINTS" id="PR00722">
    <property type="entry name" value="CHYMOTRYPSIN"/>
</dbReference>
<dbReference type="PANTHER" id="PTHR24256">
    <property type="entry name" value="TRYPTASE-RELATED"/>
    <property type="match status" value="1"/>
</dbReference>
<dbReference type="FunFam" id="2.40.10.10:FF:000028">
    <property type="entry name" value="Serine protease easter"/>
    <property type="match status" value="1"/>
</dbReference>
<dbReference type="PROSITE" id="PS50240">
    <property type="entry name" value="TRYPSIN_DOM"/>
    <property type="match status" value="1"/>
</dbReference>
<dbReference type="CDD" id="cd00190">
    <property type="entry name" value="Tryp_SPc"/>
    <property type="match status" value="1"/>
</dbReference>
<evidence type="ECO:0000256" key="8">
    <source>
        <dbReference type="RuleBase" id="RU363034"/>
    </source>
</evidence>
<keyword evidence="5" id="KW-1015">Disulfide bond</keyword>
<dbReference type="Gene3D" id="2.40.10.10">
    <property type="entry name" value="Trypsin-like serine proteases"/>
    <property type="match status" value="2"/>
</dbReference>
<evidence type="ECO:0000256" key="1">
    <source>
        <dbReference type="ARBA" id="ARBA00022723"/>
    </source>
</evidence>
<dbReference type="InterPro" id="IPR051487">
    <property type="entry name" value="Ser/Thr_Proteases_Immune/Dev"/>
</dbReference>
<keyword evidence="8" id="KW-0720">Serine protease</keyword>
<evidence type="ECO:0000256" key="7">
    <source>
        <dbReference type="ARBA" id="ARBA00024195"/>
    </source>
</evidence>
<dbReference type="GeneID" id="108043498"/>
<protein>
    <submittedName>
        <fullName evidence="10">Serine protease easter-like</fullName>
    </submittedName>
</protein>
<dbReference type="Pfam" id="PF00089">
    <property type="entry name" value="Trypsin"/>
    <property type="match status" value="1"/>
</dbReference>
<evidence type="ECO:0000256" key="4">
    <source>
        <dbReference type="ARBA" id="ARBA00023145"/>
    </source>
</evidence>
<evidence type="ECO:0000256" key="6">
    <source>
        <dbReference type="ARBA" id="ARBA00023180"/>
    </source>
</evidence>
<reference evidence="10" key="1">
    <citation type="submission" date="2025-08" db="UniProtKB">
        <authorList>
            <consortium name="RefSeq"/>
        </authorList>
    </citation>
    <scope>IDENTIFICATION</scope>
</reference>
<evidence type="ECO:0000313" key="10">
    <source>
        <dbReference type="RefSeq" id="XP_016977734.1"/>
    </source>
</evidence>
<dbReference type="PROSITE" id="PS00135">
    <property type="entry name" value="TRYPSIN_SER"/>
    <property type="match status" value="1"/>
</dbReference>
<evidence type="ECO:0000256" key="5">
    <source>
        <dbReference type="ARBA" id="ARBA00023157"/>
    </source>
</evidence>
<keyword evidence="8" id="KW-0378">Hydrolase</keyword>
<dbReference type="PROSITE" id="PS00134">
    <property type="entry name" value="TRYPSIN_HIS"/>
    <property type="match status" value="1"/>
</dbReference>
<dbReference type="RefSeq" id="XP_016977734.1">
    <property type="nucleotide sequence ID" value="XM_017122245.1"/>
</dbReference>
<accession>A0A6P4EMA3</accession>
<keyword evidence="1" id="KW-0479">Metal-binding</keyword>
<dbReference type="SUPFAM" id="SSF50494">
    <property type="entry name" value="Trypsin-like serine proteases"/>
    <property type="match status" value="1"/>
</dbReference>
<dbReference type="InterPro" id="IPR001254">
    <property type="entry name" value="Trypsin_dom"/>
</dbReference>
<feature type="domain" description="Peptidase S1" evidence="9">
    <location>
        <begin position="33"/>
        <end position="286"/>
    </location>
</feature>
<keyword evidence="4" id="KW-0865">Zymogen</keyword>
<evidence type="ECO:0000256" key="2">
    <source>
        <dbReference type="ARBA" id="ARBA00022729"/>
    </source>
</evidence>